<feature type="compositionally biased region" description="Low complexity" evidence="1">
    <location>
        <begin position="788"/>
        <end position="799"/>
    </location>
</feature>
<keyword evidence="3" id="KW-1185">Reference proteome</keyword>
<dbReference type="EMBL" id="JAACJM010000005">
    <property type="protein sequence ID" value="KAF5372645.1"/>
    <property type="molecule type" value="Genomic_DNA"/>
</dbReference>
<name>A0A8H5GXI5_9AGAR</name>
<comment type="caution">
    <text evidence="2">The sequence shown here is derived from an EMBL/GenBank/DDBJ whole genome shotgun (WGS) entry which is preliminary data.</text>
</comment>
<dbReference type="AlphaFoldDB" id="A0A8H5GXI5"/>
<feature type="compositionally biased region" description="Polar residues" evidence="1">
    <location>
        <begin position="1"/>
        <end position="32"/>
    </location>
</feature>
<dbReference type="Proteomes" id="UP000559256">
    <property type="component" value="Unassembled WGS sequence"/>
</dbReference>
<feature type="region of interest" description="Disordered" evidence="1">
    <location>
        <begin position="527"/>
        <end position="598"/>
    </location>
</feature>
<feature type="compositionally biased region" description="Acidic residues" evidence="1">
    <location>
        <begin position="857"/>
        <end position="866"/>
    </location>
</feature>
<evidence type="ECO:0000256" key="1">
    <source>
        <dbReference type="SAM" id="MobiDB-lite"/>
    </source>
</evidence>
<feature type="compositionally biased region" description="Low complexity" evidence="1">
    <location>
        <begin position="660"/>
        <end position="703"/>
    </location>
</feature>
<protein>
    <submittedName>
        <fullName evidence="2">Uncharacterized protein</fullName>
    </submittedName>
</protein>
<evidence type="ECO:0000313" key="2">
    <source>
        <dbReference type="EMBL" id="KAF5372645.1"/>
    </source>
</evidence>
<proteinExistence type="predicted"/>
<accession>A0A8H5GXI5</accession>
<feature type="compositionally biased region" description="Acidic residues" evidence="1">
    <location>
        <begin position="957"/>
        <end position="967"/>
    </location>
</feature>
<dbReference type="OrthoDB" id="10692078at2759"/>
<feature type="region of interest" description="Disordered" evidence="1">
    <location>
        <begin position="734"/>
        <end position="928"/>
    </location>
</feature>
<evidence type="ECO:0000313" key="3">
    <source>
        <dbReference type="Proteomes" id="UP000559256"/>
    </source>
</evidence>
<feature type="region of interest" description="Disordered" evidence="1">
    <location>
        <begin position="1"/>
        <end position="37"/>
    </location>
</feature>
<feature type="compositionally biased region" description="Polar residues" evidence="1">
    <location>
        <begin position="212"/>
        <end position="235"/>
    </location>
</feature>
<feature type="region of interest" description="Disordered" evidence="1">
    <location>
        <begin position="947"/>
        <end position="997"/>
    </location>
</feature>
<reference evidence="2 3" key="1">
    <citation type="journal article" date="2020" name="ISME J.">
        <title>Uncovering the hidden diversity of litter-decomposition mechanisms in mushroom-forming fungi.</title>
        <authorList>
            <person name="Floudas D."/>
            <person name="Bentzer J."/>
            <person name="Ahren D."/>
            <person name="Johansson T."/>
            <person name="Persson P."/>
            <person name="Tunlid A."/>
        </authorList>
    </citation>
    <scope>NUCLEOTIDE SEQUENCE [LARGE SCALE GENOMIC DNA]</scope>
    <source>
        <strain evidence="2 3">CBS 291.85</strain>
    </source>
</reference>
<feature type="compositionally biased region" description="Polar residues" evidence="1">
    <location>
        <begin position="751"/>
        <end position="765"/>
    </location>
</feature>
<feature type="region of interest" description="Disordered" evidence="1">
    <location>
        <begin position="198"/>
        <end position="237"/>
    </location>
</feature>
<feature type="region of interest" description="Disordered" evidence="1">
    <location>
        <begin position="614"/>
        <end position="711"/>
    </location>
</feature>
<feature type="compositionally biased region" description="Basic residues" evidence="1">
    <location>
        <begin position="986"/>
        <end position="997"/>
    </location>
</feature>
<sequence length="997" mass="107917">MPSISHQQQNLDSAKSVSGSPTQSTTTLNHPANANDAYNRPVYAHSSLLGHVQSQLGGGNHQRGASESRVHTSQPYGWASTMTATSMAGRTIPIPAATLAQCGSHITSKMTASMNTNTSSACLIQIQNTPISKRAGSTTIRFSGRHLQPDIFNYDSQTASAVSGGRPYQLSFPTSSDSGMANTNASYHSSQLYSYNSSVTPLPAPQTPTNPSPGNLSYPHTQNSRIQRPQGSSPGYQCEYNPDYSCAVTSSSALQQDQQWRHNGYIDPASAGVFPSSNWRASSNSSSLANALGPATVSVPLPASVNTNVVASAYKSGASKKSGSSPSTPAIHSLPSIAQSFRTSNSPSASAFQAGYTPTSSSPLGQYTLCPFAISLANAIRTMIISFKTSFPRSQIPSPHSPVPTLFKSDAERISVISYFNYLVQQWGSIADFNTFADVPGTQLRVLKLSPHHHALRPYLCKPRLEFGLIPVPLPLKTANLNSKRAPDLEGWVVLLVPQEFGRYRRLEHEDELLEILGRVMANAEKRHAEEEHYRSQRQSQRHSQPRSTSNSSKSHRYTHSDPHPHQNPNSNLPRHVNGDPYPPLHPYSRERQEERRPWGVEVESLHYNYPQGQLQPQHQHHYPQQHQRQNPHAPHLPPISTLPFPGAQGDQNHPGQHCSPSSASSSSSRSGSFSLRSVSSWGSSPPSSTSTSFTSASASSPTYPVYPKPPTHVTVDVVVKEEDDSEMSLLYPESPIIKGEQEEVQPLPPSQQGQGHARPRTSSPGVVDAVAQPEPQPIPMAAPVPSRPLSLPSLNSLSEHQLQLPSRPFMLSPFSPITPCGPSAPETQDQEQAPAHASTFTPEARGKKRPLQDIGNFDDDEEAGDVDGQNAVRSEGRESTSAPSSSKRSRLAISALTEPESESMMTTTARAGRVSPERPIRQTKMNLAGRKHLAVDLLCALRKRSASVSVSHSGDGDEGSDEEDDVPLYIRAKKSRMLGNSKAKAAGRSRARSARA</sequence>
<feature type="compositionally biased region" description="Pro residues" evidence="1">
    <location>
        <begin position="775"/>
        <end position="787"/>
    </location>
</feature>
<organism evidence="2 3">
    <name type="scientific">Tetrapyrgos nigripes</name>
    <dbReference type="NCBI Taxonomy" id="182062"/>
    <lineage>
        <taxon>Eukaryota</taxon>
        <taxon>Fungi</taxon>
        <taxon>Dikarya</taxon>
        <taxon>Basidiomycota</taxon>
        <taxon>Agaricomycotina</taxon>
        <taxon>Agaricomycetes</taxon>
        <taxon>Agaricomycetidae</taxon>
        <taxon>Agaricales</taxon>
        <taxon>Marasmiineae</taxon>
        <taxon>Marasmiaceae</taxon>
        <taxon>Tetrapyrgos</taxon>
    </lineage>
</organism>
<feature type="region of interest" description="Disordered" evidence="1">
    <location>
        <begin position="53"/>
        <end position="76"/>
    </location>
</feature>
<gene>
    <name evidence="2" type="ORF">D9758_005195</name>
</gene>
<feature type="compositionally biased region" description="Pro residues" evidence="1">
    <location>
        <begin position="202"/>
        <end position="211"/>
    </location>
</feature>
<feature type="compositionally biased region" description="Basic and acidic residues" evidence="1">
    <location>
        <begin position="588"/>
        <end position="598"/>
    </location>
</feature>